<dbReference type="PRINTS" id="PR01415">
    <property type="entry name" value="ANKYRIN"/>
</dbReference>
<dbReference type="SMART" id="SM00248">
    <property type="entry name" value="ANK"/>
    <property type="match status" value="11"/>
</dbReference>
<evidence type="ECO:0000256" key="2">
    <source>
        <dbReference type="SAM" id="MobiDB-lite"/>
    </source>
</evidence>
<dbReference type="PANTHER" id="PTHR24118">
    <property type="entry name" value="POTE ANKYRIN DOMAIN"/>
    <property type="match status" value="1"/>
</dbReference>
<proteinExistence type="predicted"/>
<dbReference type="AlphaFoldDB" id="A0A9P8YGS7"/>
<dbReference type="SUPFAM" id="SSF81383">
    <property type="entry name" value="F-box domain"/>
    <property type="match status" value="1"/>
</dbReference>
<feature type="repeat" description="ANK" evidence="1">
    <location>
        <begin position="291"/>
        <end position="323"/>
    </location>
</feature>
<feature type="repeat" description="ANK" evidence="1">
    <location>
        <begin position="178"/>
        <end position="210"/>
    </location>
</feature>
<dbReference type="InterPro" id="IPR036047">
    <property type="entry name" value="F-box-like_dom_sf"/>
</dbReference>
<reference evidence="4" key="1">
    <citation type="journal article" date="2021" name="Nat. Commun.">
        <title>Genetic determinants of endophytism in the Arabidopsis root mycobiome.</title>
        <authorList>
            <person name="Mesny F."/>
            <person name="Miyauchi S."/>
            <person name="Thiergart T."/>
            <person name="Pickel B."/>
            <person name="Atanasova L."/>
            <person name="Karlsson M."/>
            <person name="Huettel B."/>
            <person name="Barry K.W."/>
            <person name="Haridas S."/>
            <person name="Chen C."/>
            <person name="Bauer D."/>
            <person name="Andreopoulos W."/>
            <person name="Pangilinan J."/>
            <person name="LaButti K."/>
            <person name="Riley R."/>
            <person name="Lipzen A."/>
            <person name="Clum A."/>
            <person name="Drula E."/>
            <person name="Henrissat B."/>
            <person name="Kohler A."/>
            <person name="Grigoriev I.V."/>
            <person name="Martin F.M."/>
            <person name="Hacquard S."/>
        </authorList>
    </citation>
    <scope>NUCLEOTIDE SEQUENCE</scope>
    <source>
        <strain evidence="4">MPI-CAGE-CH-0230</strain>
    </source>
</reference>
<evidence type="ECO:0000313" key="5">
    <source>
        <dbReference type="Proteomes" id="UP000756346"/>
    </source>
</evidence>
<dbReference type="Pfam" id="PF12796">
    <property type="entry name" value="Ank_2"/>
    <property type="match status" value="3"/>
</dbReference>
<dbReference type="EMBL" id="JAGTJQ010000001">
    <property type="protein sequence ID" value="KAH7041432.1"/>
    <property type="molecule type" value="Genomic_DNA"/>
</dbReference>
<keyword evidence="5" id="KW-1185">Reference proteome</keyword>
<evidence type="ECO:0000256" key="1">
    <source>
        <dbReference type="PROSITE-ProRule" id="PRU00023"/>
    </source>
</evidence>
<gene>
    <name evidence="4" type="ORF">B0I36DRAFT_345037</name>
</gene>
<keyword evidence="1" id="KW-0040">ANK repeat</keyword>
<dbReference type="InterPro" id="IPR002110">
    <property type="entry name" value="Ankyrin_rpt"/>
</dbReference>
<feature type="domain" description="F-box" evidence="3">
    <location>
        <begin position="76"/>
        <end position="121"/>
    </location>
</feature>
<dbReference type="InterPro" id="IPR036770">
    <property type="entry name" value="Ankyrin_rpt-contain_sf"/>
</dbReference>
<organism evidence="4 5">
    <name type="scientific">Microdochium trichocladiopsis</name>
    <dbReference type="NCBI Taxonomy" id="1682393"/>
    <lineage>
        <taxon>Eukaryota</taxon>
        <taxon>Fungi</taxon>
        <taxon>Dikarya</taxon>
        <taxon>Ascomycota</taxon>
        <taxon>Pezizomycotina</taxon>
        <taxon>Sordariomycetes</taxon>
        <taxon>Xylariomycetidae</taxon>
        <taxon>Xylariales</taxon>
        <taxon>Microdochiaceae</taxon>
        <taxon>Microdochium</taxon>
    </lineage>
</organism>
<protein>
    <submittedName>
        <fullName evidence="4">Ankyrin repeat-containing domain protein</fullName>
    </submittedName>
</protein>
<feature type="repeat" description="ANK" evidence="1">
    <location>
        <begin position="429"/>
        <end position="461"/>
    </location>
</feature>
<accession>A0A9P8YGS7</accession>
<dbReference type="PANTHER" id="PTHR24118:SF99">
    <property type="entry name" value="POTE ANKYRIN DOMAIN FAMILY MEMBER 3C-RELATED"/>
    <property type="match status" value="1"/>
</dbReference>
<feature type="repeat" description="ANK" evidence="1">
    <location>
        <begin position="258"/>
        <end position="290"/>
    </location>
</feature>
<dbReference type="RefSeq" id="XP_046019487.1">
    <property type="nucleotide sequence ID" value="XM_046156318.1"/>
</dbReference>
<dbReference type="Proteomes" id="UP000756346">
    <property type="component" value="Unassembled WGS sequence"/>
</dbReference>
<dbReference type="OrthoDB" id="539213at2759"/>
<comment type="caution">
    <text evidence="4">The sequence shown here is derived from an EMBL/GenBank/DDBJ whole genome shotgun (WGS) entry which is preliminary data.</text>
</comment>
<dbReference type="GeneID" id="70185864"/>
<dbReference type="Gene3D" id="1.25.40.20">
    <property type="entry name" value="Ankyrin repeat-containing domain"/>
    <property type="match status" value="4"/>
</dbReference>
<dbReference type="PROSITE" id="PS50181">
    <property type="entry name" value="FBOX"/>
    <property type="match status" value="1"/>
</dbReference>
<dbReference type="InterPro" id="IPR001810">
    <property type="entry name" value="F-box_dom"/>
</dbReference>
<feature type="repeat" description="ANK" evidence="1">
    <location>
        <begin position="632"/>
        <end position="664"/>
    </location>
</feature>
<sequence length="711" mass="75988">MDEQLRVQVEQAAACVVVGSVSLDSSGRCHGGPHRVLSERGSAANHGGRGTQSTTPTQRHNVRSAMASGATDEQRHRRLPVLPAEILVHVARHLDTADALALAATNRRLHATLTGFVYARHIRYSTFSSAPLWHAVLSRDGDGLLELARRVLDAGADPNEPPPRRRHVAPGTLLADNESATLLLAAIRRGNTPLISLLLAAGANLFAHGQTARPPLAEAAHKGRLDIARLLVRSQDESNSATTARSSRRALLDQRGGDGRTALHHAAERGHGEMVDFLVSQGARVNARDLDGMTPLLGAVLRAHLAIVHALLEAGGDMLLASHDGLCALDLVAPIVPVEGGDHRLALLKTVIRAMGSQAPKSSVFQWLACAKNMVVEHLLAFGVDPNTTENGISVLGARACKLPNSQDIRAVGLLIDAGADVNHIEKHMGFTPLIFAATNNNIDVARLLLAHGASTAIRDFSGMSALAWATCKGDEDMVRLLLGHLERETPRPEATSSPQSATAIPEVPGSAVKEQLAWTDDQGLTPLMHCLNSSWPSEAIATLLLESGADAHATRPDGVSTMQLAIDTANVCFPRLLLDIGGVDLEEQDRNGATPLALAADMGELEILSYLLHRGAEVDVLWTPPLSGSERRITPLAQAIESNARGVMQMLLDHGADIDMAFDVHPRLPTLIKRRRVNKTTVDLLFGFMTEDQRAEVPPPQAKGDKKSGR</sequence>
<feature type="region of interest" description="Disordered" evidence="2">
    <location>
        <begin position="27"/>
        <end position="76"/>
    </location>
</feature>
<dbReference type="PROSITE" id="PS50297">
    <property type="entry name" value="ANK_REP_REGION"/>
    <property type="match status" value="5"/>
</dbReference>
<feature type="repeat" description="ANK" evidence="1">
    <location>
        <begin position="592"/>
        <end position="621"/>
    </location>
</feature>
<dbReference type="PROSITE" id="PS50088">
    <property type="entry name" value="ANK_REPEAT"/>
    <property type="match status" value="6"/>
</dbReference>
<dbReference type="SUPFAM" id="SSF48403">
    <property type="entry name" value="Ankyrin repeat"/>
    <property type="match status" value="2"/>
</dbReference>
<evidence type="ECO:0000313" key="4">
    <source>
        <dbReference type="EMBL" id="KAH7041432.1"/>
    </source>
</evidence>
<name>A0A9P8YGS7_9PEZI</name>
<evidence type="ECO:0000259" key="3">
    <source>
        <dbReference type="PROSITE" id="PS50181"/>
    </source>
</evidence>